<dbReference type="SUPFAM" id="SSF56672">
    <property type="entry name" value="DNA/RNA polymerases"/>
    <property type="match status" value="1"/>
</dbReference>
<feature type="region of interest" description="Disordered" evidence="1">
    <location>
        <begin position="85"/>
        <end position="107"/>
    </location>
</feature>
<organism evidence="2 3">
    <name type="scientific">Vitis vinifera</name>
    <name type="common">Grape</name>
    <dbReference type="NCBI Taxonomy" id="29760"/>
    <lineage>
        <taxon>Eukaryota</taxon>
        <taxon>Viridiplantae</taxon>
        <taxon>Streptophyta</taxon>
        <taxon>Embryophyta</taxon>
        <taxon>Tracheophyta</taxon>
        <taxon>Spermatophyta</taxon>
        <taxon>Magnoliopsida</taxon>
        <taxon>eudicotyledons</taxon>
        <taxon>Gunneridae</taxon>
        <taxon>Pentapetalae</taxon>
        <taxon>rosids</taxon>
        <taxon>Vitales</taxon>
        <taxon>Vitaceae</taxon>
        <taxon>Viteae</taxon>
        <taxon>Vitis</taxon>
    </lineage>
</organism>
<gene>
    <name evidence="2" type="ORF">CK203_110019</name>
</gene>
<evidence type="ECO:0000313" key="2">
    <source>
        <dbReference type="EMBL" id="RVW58501.1"/>
    </source>
</evidence>
<feature type="compositionally biased region" description="Polar residues" evidence="1">
    <location>
        <begin position="87"/>
        <end position="99"/>
    </location>
</feature>
<name>A0A438FEW6_VITVI</name>
<feature type="compositionally biased region" description="Pro residues" evidence="1">
    <location>
        <begin position="790"/>
        <end position="799"/>
    </location>
</feature>
<dbReference type="InterPro" id="IPR043502">
    <property type="entry name" value="DNA/RNA_pol_sf"/>
</dbReference>
<evidence type="ECO:0000256" key="1">
    <source>
        <dbReference type="SAM" id="MobiDB-lite"/>
    </source>
</evidence>
<dbReference type="Proteomes" id="UP000288805">
    <property type="component" value="Unassembled WGS sequence"/>
</dbReference>
<feature type="region of interest" description="Disordered" evidence="1">
    <location>
        <begin position="760"/>
        <end position="799"/>
    </location>
</feature>
<dbReference type="AlphaFoldDB" id="A0A438FEW6"/>
<sequence length="799" mass="89982">MGEPLPLGNPLGTRGSACVEVMTTLHGSTPFPWRRAEGCISSEGVFLVPSLDSPSWTRVRGRLTRVSDQPDQREAIAGLGQRIDGQQAPQALPQDSAQYDSAAPSPPLLRIRGAHARMDRLKQRMKLMRVSDGAINWNDFDGAPVANASRRRTWDDLTQEFLRQFAFNTVIDVSRRELEALRQRPEDQHLMGFPHMDLEEGIAKGLWPESSPTDSKGRSPQEDRDLEMWVLSVQKDRDLPEVDTTILSARYTLESSFPEAHGGWFANSVRLLGLYPNSCHLMGSQTSTPSSLISDWVPFEVTPTAPSAVARQGSSIPFTLQLDDDDLEERDATKFHPSCWDNGSALNVCPLSTTIALGYAPLDFGPSTKTVRAYDSTKSEVMGTLMIELLIGLETFPILFQTLEVGEFCRDLVAMSFDQHSSTVVLNMMREADYRYMAHLHRKRVRALLTCTPFDYPVRPYRMSLADYFVRGSEAHPHMGDFDVVTDIKGIAEMVQPESASPFDLFGVSTIEVVEEIQTVLTPELMEDVTVGDDEFEDTLALLREYRDSFDHDSDPINERVSPTTGNVETIDFGIEDQPRELKIGPPLSTDERDRLIHLLKSYLDVFAWLMRTCRILMAPKDMEKTTFITEWGTYCYKVMPFGLRLNPKKCTFEVTSGKLLGHMVSKRGLEVDLDKIRAILDMLVPRTEKEIRSMTRVLLYGRFLTKVFKDVGIDLSRETNFEVPSTYDTYDDQSMARMKFEKSEAVQFEATFSEPMKFEPTYTVGPSTQPSLIDSSSGPGFTEPLHTEIPPPQEPLAF</sequence>
<dbReference type="Gene3D" id="3.10.10.10">
    <property type="entry name" value="HIV Type 1 Reverse Transcriptase, subunit A, domain 1"/>
    <property type="match status" value="1"/>
</dbReference>
<accession>A0A438FEW6</accession>
<reference evidence="2 3" key="1">
    <citation type="journal article" date="2018" name="PLoS Genet.">
        <title>Population sequencing reveals clonal diversity and ancestral inbreeding in the grapevine cultivar Chardonnay.</title>
        <authorList>
            <person name="Roach M.J."/>
            <person name="Johnson D.L."/>
            <person name="Bohlmann J."/>
            <person name="van Vuuren H.J."/>
            <person name="Jones S.J."/>
            <person name="Pretorius I.S."/>
            <person name="Schmidt S.A."/>
            <person name="Borneman A.R."/>
        </authorList>
    </citation>
    <scope>NUCLEOTIDE SEQUENCE [LARGE SCALE GENOMIC DNA]</scope>
    <source>
        <strain evidence="3">cv. Chardonnay</strain>
        <tissue evidence="2">Leaf</tissue>
    </source>
</reference>
<dbReference type="EMBL" id="QGNW01000947">
    <property type="protein sequence ID" value="RVW58501.1"/>
    <property type="molecule type" value="Genomic_DNA"/>
</dbReference>
<feature type="compositionally biased region" description="Basic and acidic residues" evidence="1">
    <location>
        <begin position="215"/>
        <end position="225"/>
    </location>
</feature>
<evidence type="ECO:0000313" key="3">
    <source>
        <dbReference type="Proteomes" id="UP000288805"/>
    </source>
</evidence>
<feature type="compositionally biased region" description="Polar residues" evidence="1">
    <location>
        <begin position="765"/>
        <end position="780"/>
    </location>
</feature>
<feature type="region of interest" description="Disordered" evidence="1">
    <location>
        <begin position="205"/>
        <end position="225"/>
    </location>
</feature>
<protein>
    <submittedName>
        <fullName evidence="2">Uncharacterized protein</fullName>
    </submittedName>
</protein>
<comment type="caution">
    <text evidence="2">The sequence shown here is derived from an EMBL/GenBank/DDBJ whole genome shotgun (WGS) entry which is preliminary data.</text>
</comment>
<proteinExistence type="predicted"/>